<sequence length="136" mass="14476">MIIGIDTTDADSMTVHFFSAGQHRSAKLAGKYRQVEKLLPFILTKLRADRLTFADITAVAVVSGPGPFTATRVGVVTANTLGWVLGVPVAGFSRVRFSALLEKPATLEKQIARGGVGALVVPQYGAKPNITLKKRA</sequence>
<evidence type="ECO:0000313" key="3">
    <source>
        <dbReference type="Proteomes" id="UP000178385"/>
    </source>
</evidence>
<dbReference type="InterPro" id="IPR000905">
    <property type="entry name" value="Gcp-like_dom"/>
</dbReference>
<dbReference type="SUPFAM" id="SSF53067">
    <property type="entry name" value="Actin-like ATPase domain"/>
    <property type="match status" value="1"/>
</dbReference>
<dbReference type="Pfam" id="PF00814">
    <property type="entry name" value="TsaD"/>
    <property type="match status" value="1"/>
</dbReference>
<dbReference type="Proteomes" id="UP000178385">
    <property type="component" value="Unassembled WGS sequence"/>
</dbReference>
<evidence type="ECO:0000259" key="1">
    <source>
        <dbReference type="Pfam" id="PF00814"/>
    </source>
</evidence>
<proteinExistence type="predicted"/>
<organism evidence="2 3">
    <name type="scientific">Candidatus Buchananbacteria bacterium RIFCSPHIGHO2_01_FULL_47_11b</name>
    <dbReference type="NCBI Taxonomy" id="1797537"/>
    <lineage>
        <taxon>Bacteria</taxon>
        <taxon>Candidatus Buchananiibacteriota</taxon>
    </lineage>
</organism>
<evidence type="ECO:0000313" key="2">
    <source>
        <dbReference type="EMBL" id="OGY47625.1"/>
    </source>
</evidence>
<comment type="caution">
    <text evidence="2">The sequence shown here is derived from an EMBL/GenBank/DDBJ whole genome shotgun (WGS) entry which is preliminary data.</text>
</comment>
<accession>A0A1G1Y5L5</accession>
<dbReference type="InterPro" id="IPR043129">
    <property type="entry name" value="ATPase_NBD"/>
</dbReference>
<dbReference type="AlphaFoldDB" id="A0A1G1Y5L5"/>
<gene>
    <name evidence="2" type="ORF">A2840_01235</name>
</gene>
<reference evidence="2 3" key="1">
    <citation type="journal article" date="2016" name="Nat. Commun.">
        <title>Thousands of microbial genomes shed light on interconnected biogeochemical processes in an aquifer system.</title>
        <authorList>
            <person name="Anantharaman K."/>
            <person name="Brown C.T."/>
            <person name="Hug L.A."/>
            <person name="Sharon I."/>
            <person name="Castelle C.J."/>
            <person name="Probst A.J."/>
            <person name="Thomas B.C."/>
            <person name="Singh A."/>
            <person name="Wilkins M.J."/>
            <person name="Karaoz U."/>
            <person name="Brodie E.L."/>
            <person name="Williams K.H."/>
            <person name="Hubbard S.S."/>
            <person name="Banfield J.F."/>
        </authorList>
    </citation>
    <scope>NUCLEOTIDE SEQUENCE [LARGE SCALE GENOMIC DNA]</scope>
</reference>
<dbReference type="Gene3D" id="3.30.420.40">
    <property type="match status" value="1"/>
</dbReference>
<name>A0A1G1Y5L5_9BACT</name>
<feature type="domain" description="Gcp-like" evidence="1">
    <location>
        <begin position="35"/>
        <end position="95"/>
    </location>
</feature>
<protein>
    <recommendedName>
        <fullName evidence="1">Gcp-like domain-containing protein</fullName>
    </recommendedName>
</protein>
<dbReference type="EMBL" id="MHIG01000011">
    <property type="protein sequence ID" value="OGY47625.1"/>
    <property type="molecule type" value="Genomic_DNA"/>
</dbReference>